<keyword evidence="4" id="KW-0812">Transmembrane</keyword>
<keyword evidence="6" id="KW-1185">Reference proteome</keyword>
<dbReference type="InParanoid" id="A8P995"/>
<dbReference type="EMBL" id="AACS02000011">
    <property type="protein sequence ID" value="EAU82125.1"/>
    <property type="molecule type" value="Genomic_DNA"/>
</dbReference>
<evidence type="ECO:0000313" key="6">
    <source>
        <dbReference type="Proteomes" id="UP000001861"/>
    </source>
</evidence>
<sequence length="200" mass="22776">MGQYPRRLTYYLTIASCAINFLVALIWNYRGIERDIPYSYIGHDYPETLPLPFGELDNVLLTVEESVRYGLAGEGTDAQWEALSPKGGGFINLGPNNRLFLVSMFHQVHCLRFFNWAFDPKFEGLYKLFASKGHNAHCLNYLRQRALCSADLTLEKGDFVERNFTVDRVGATHTCKDWGTVYRIMEENVASKGLLPAEHA</sequence>
<protein>
    <recommendedName>
        <fullName evidence="7">Oxidase ustYa</fullName>
    </recommendedName>
</protein>
<dbReference type="GO" id="GO:0043386">
    <property type="term" value="P:mycotoxin biosynthetic process"/>
    <property type="evidence" value="ECO:0007669"/>
    <property type="project" value="InterPro"/>
</dbReference>
<name>A8P995_COPC7</name>
<dbReference type="OMA" id="ECKDWAP"/>
<dbReference type="GO" id="GO:0016491">
    <property type="term" value="F:oxidoreductase activity"/>
    <property type="evidence" value="ECO:0007669"/>
    <property type="project" value="UniProtKB-KW"/>
</dbReference>
<dbReference type="PANTHER" id="PTHR33365">
    <property type="entry name" value="YALI0B05434P"/>
    <property type="match status" value="1"/>
</dbReference>
<dbReference type="Pfam" id="PF11807">
    <property type="entry name" value="UstYa"/>
    <property type="match status" value="1"/>
</dbReference>
<keyword evidence="2" id="KW-0560">Oxidoreductase</keyword>
<dbReference type="RefSeq" id="XP_001839729.1">
    <property type="nucleotide sequence ID" value="XM_001839677.2"/>
</dbReference>
<dbReference type="AlphaFoldDB" id="A8P995"/>
<dbReference type="VEuPathDB" id="FungiDB:CC1G_09584"/>
<evidence type="ECO:0000313" key="5">
    <source>
        <dbReference type="EMBL" id="EAU82125.1"/>
    </source>
</evidence>
<evidence type="ECO:0000256" key="4">
    <source>
        <dbReference type="SAM" id="Phobius"/>
    </source>
</evidence>
<organism evidence="5 6">
    <name type="scientific">Coprinopsis cinerea (strain Okayama-7 / 130 / ATCC MYA-4618 / FGSC 9003)</name>
    <name type="common">Inky cap fungus</name>
    <name type="synonym">Hormographiella aspergillata</name>
    <dbReference type="NCBI Taxonomy" id="240176"/>
    <lineage>
        <taxon>Eukaryota</taxon>
        <taxon>Fungi</taxon>
        <taxon>Dikarya</taxon>
        <taxon>Basidiomycota</taxon>
        <taxon>Agaricomycotina</taxon>
        <taxon>Agaricomycetes</taxon>
        <taxon>Agaricomycetidae</taxon>
        <taxon>Agaricales</taxon>
        <taxon>Agaricineae</taxon>
        <taxon>Psathyrellaceae</taxon>
        <taxon>Coprinopsis</taxon>
    </lineage>
</organism>
<dbReference type="Proteomes" id="UP000001861">
    <property type="component" value="Unassembled WGS sequence"/>
</dbReference>
<dbReference type="OrthoDB" id="3687641at2759"/>
<accession>A8P995</accession>
<feature type="transmembrane region" description="Helical" evidence="4">
    <location>
        <begin position="9"/>
        <end position="29"/>
    </location>
</feature>
<keyword evidence="4" id="KW-0472">Membrane</keyword>
<comment type="similarity">
    <text evidence="3">Belongs to the ustYa family.</text>
</comment>
<dbReference type="GeneID" id="6016346"/>
<dbReference type="eggNOG" id="ENOG502SPTB">
    <property type="taxonomic scope" value="Eukaryota"/>
</dbReference>
<evidence type="ECO:0000256" key="1">
    <source>
        <dbReference type="ARBA" id="ARBA00004685"/>
    </source>
</evidence>
<evidence type="ECO:0000256" key="2">
    <source>
        <dbReference type="ARBA" id="ARBA00023002"/>
    </source>
</evidence>
<dbReference type="InterPro" id="IPR021765">
    <property type="entry name" value="UstYa-like"/>
</dbReference>
<proteinExistence type="inferred from homology"/>
<gene>
    <name evidence="5" type="ORF">CC1G_09584</name>
</gene>
<evidence type="ECO:0008006" key="7">
    <source>
        <dbReference type="Google" id="ProtNLM"/>
    </source>
</evidence>
<comment type="pathway">
    <text evidence="1">Mycotoxin biosynthesis.</text>
</comment>
<reference evidence="5 6" key="1">
    <citation type="journal article" date="2010" name="Proc. Natl. Acad. Sci. U.S.A.">
        <title>Insights into evolution of multicellular fungi from the assembled chromosomes of the mushroom Coprinopsis cinerea (Coprinus cinereus).</title>
        <authorList>
            <person name="Stajich J.E."/>
            <person name="Wilke S.K."/>
            <person name="Ahren D."/>
            <person name="Au C.H."/>
            <person name="Birren B.W."/>
            <person name="Borodovsky M."/>
            <person name="Burns C."/>
            <person name="Canback B."/>
            <person name="Casselton L.A."/>
            <person name="Cheng C.K."/>
            <person name="Deng J."/>
            <person name="Dietrich F.S."/>
            <person name="Fargo D.C."/>
            <person name="Farman M.L."/>
            <person name="Gathman A.C."/>
            <person name="Goldberg J."/>
            <person name="Guigo R."/>
            <person name="Hoegger P.J."/>
            <person name="Hooker J.B."/>
            <person name="Huggins A."/>
            <person name="James T.Y."/>
            <person name="Kamada T."/>
            <person name="Kilaru S."/>
            <person name="Kodira C."/>
            <person name="Kues U."/>
            <person name="Kupfer D."/>
            <person name="Kwan H.S."/>
            <person name="Lomsadze A."/>
            <person name="Li W."/>
            <person name="Lilly W.W."/>
            <person name="Ma L.J."/>
            <person name="Mackey A.J."/>
            <person name="Manning G."/>
            <person name="Martin F."/>
            <person name="Muraguchi H."/>
            <person name="Natvig D.O."/>
            <person name="Palmerini H."/>
            <person name="Ramesh M.A."/>
            <person name="Rehmeyer C.J."/>
            <person name="Roe B.A."/>
            <person name="Shenoy N."/>
            <person name="Stanke M."/>
            <person name="Ter-Hovhannisyan V."/>
            <person name="Tunlid A."/>
            <person name="Velagapudi R."/>
            <person name="Vision T.J."/>
            <person name="Zeng Q."/>
            <person name="Zolan M.E."/>
            <person name="Pukkila P.J."/>
        </authorList>
    </citation>
    <scope>NUCLEOTIDE SEQUENCE [LARGE SCALE GENOMIC DNA]</scope>
    <source>
        <strain evidence="6">Okayama-7 / 130 / ATCC MYA-4618 / FGSC 9003</strain>
    </source>
</reference>
<keyword evidence="4" id="KW-1133">Transmembrane helix</keyword>
<dbReference type="KEGG" id="cci:CC1G_09584"/>
<comment type="caution">
    <text evidence="5">The sequence shown here is derived from an EMBL/GenBank/DDBJ whole genome shotgun (WGS) entry which is preliminary data.</text>
</comment>
<evidence type="ECO:0000256" key="3">
    <source>
        <dbReference type="ARBA" id="ARBA00035112"/>
    </source>
</evidence>
<dbReference type="PANTHER" id="PTHR33365:SF11">
    <property type="entry name" value="TAT PATHWAY SIGNAL SEQUENCE"/>
    <property type="match status" value="1"/>
</dbReference>